<dbReference type="Gramene" id="KFK32615">
    <property type="protein sequence ID" value="KFK32615"/>
    <property type="gene ID" value="AALP_AA6G266900"/>
</dbReference>
<dbReference type="AlphaFoldDB" id="A0A087GRW3"/>
<dbReference type="InterPro" id="IPR036047">
    <property type="entry name" value="F-box-like_dom_sf"/>
</dbReference>
<dbReference type="PANTHER" id="PTHR47123:SF24">
    <property type="entry name" value="LOW PROTEIN: F-BOX_KELCH-REPEAT PROTEIN"/>
    <property type="match status" value="1"/>
</dbReference>
<sequence length="1207" mass="137020">MLEMEQKVKNLQKDMEEIKEFMSRHDVENRLNRILCLLEQRRIKEEVTKPHEEELLASADSHHIVSSLKNHEPFVEPNQQEEKSERIEIPLLESDPVVVMEVCEKVADEEDWLDSFGCTGNLLQHEEDSCEQIESRKNPKKKRWKEHRMFDEAEATKLQEEEALTSGKISRSIKAAPVKFGHGERTEKGFDSDLSLPLGIDHDGEPGATKSSLIQPEQRNKSMVRRLEKPLFSGEIANNWIFEVEQYFERGKFAEEEKLQERLGFDVEALILYREERNRNLVLSGEQVIKQGVEKFMKTHDATPGEKSLPPDQEEAVKSYGRGYIALATIGPEITKKVWEKAFMIGPRVKIRVEAERIEPRNLKNSISVAKVVEFRSEQEELPAKEEIGRSLRCEDGRPRYGRFTPAEITKKKALGLGFRCDEKVHARHRYLRKELWLFAVQEDGSNKEWGKISDSVQEISAMAELSFNLLVETSSQRIILPMETRECIQLYKNGKLQLRGISDPSVLPLEMGNVDAILYTLWLITLEEMKDISLPWTLQWKGTIQVTEIVIQRDNKAFHQFLYKEVVRRLGDWGLIAREMSGFGLLVVIELIVNAYETCRDVELLIQVTTGLTVKGVGVEFVLLRFPNVTGLLLLRQNKDDMILGTQWLETLGEMKVNTKLQTLKWQGDNKMVTLNGVSSLCCTSIPLTLLWEATVPTFDLEDKVKFKGADNGKYEAMKGIIEWQKLLLGTGKQSHVMKASRESHGHNFVMSLLVSYVITWAALEGNNKRPDWDGDTDVERQPWECLVIVLKFSCSGEDTPTQTFYLLGLVFSRSEKNKQEQIAIVLDFVTVAGQVGERCPKIKAIPRKMETFTKLCSLVMLSSENEGSCCKQKLGDNATLEVYLDVCIAWVIVINVGPQVGNKLGMQVGASPLSAAMTASVEVYHNLKSTFPSGNDELFLVEKGIPIVGLLTFPIVSLLTFRVSRLDEKAGKWVEVTDLGDRVLFIGHLGNVSCSAKELPDGCGGSKASLIQCFGTDSFSSFVMAEPSMKKKTLIPDWSQLPGELLHIISENLHNCFDVVHARSVCSSWRSTFPFPCVLLRPNYSLPTFSIEKQGLWSFEKIPLFLFRVRAPVADSVFFLGEVSRVVDHMELLPSPLQCSVKVKLPECDSTLMIMLDCQIFSLGYQCKMICWNPQRLKTIYRCVAFLPLNKEEFAVICYYSTTLL</sequence>
<dbReference type="Pfam" id="PF03478">
    <property type="entry name" value="Beta-prop_KIB1-4"/>
    <property type="match status" value="1"/>
</dbReference>
<dbReference type="OrthoDB" id="600964at2759"/>
<dbReference type="SUPFAM" id="SSF81383">
    <property type="entry name" value="F-box domain"/>
    <property type="match status" value="1"/>
</dbReference>
<organism evidence="2 3">
    <name type="scientific">Arabis alpina</name>
    <name type="common">Alpine rock-cress</name>
    <dbReference type="NCBI Taxonomy" id="50452"/>
    <lineage>
        <taxon>Eukaryota</taxon>
        <taxon>Viridiplantae</taxon>
        <taxon>Streptophyta</taxon>
        <taxon>Embryophyta</taxon>
        <taxon>Tracheophyta</taxon>
        <taxon>Spermatophyta</taxon>
        <taxon>Magnoliopsida</taxon>
        <taxon>eudicotyledons</taxon>
        <taxon>Gunneridae</taxon>
        <taxon>Pentapetalae</taxon>
        <taxon>rosids</taxon>
        <taxon>malvids</taxon>
        <taxon>Brassicales</taxon>
        <taxon>Brassicaceae</taxon>
        <taxon>Arabideae</taxon>
        <taxon>Arabis</taxon>
    </lineage>
</organism>
<name>A0A087GRW3_ARAAL</name>
<dbReference type="InterPro" id="IPR051304">
    <property type="entry name" value="SCF_F-box_domain"/>
</dbReference>
<evidence type="ECO:0000313" key="2">
    <source>
        <dbReference type="EMBL" id="KFK32615.1"/>
    </source>
</evidence>
<proteinExistence type="predicted"/>
<evidence type="ECO:0000313" key="3">
    <source>
        <dbReference type="Proteomes" id="UP000029120"/>
    </source>
</evidence>
<dbReference type="EMBL" id="CM002874">
    <property type="protein sequence ID" value="KFK32615.1"/>
    <property type="molecule type" value="Genomic_DNA"/>
</dbReference>
<accession>A0A087GRW3</accession>
<protein>
    <recommendedName>
        <fullName evidence="1">KIB1-4 beta-propeller domain-containing protein</fullName>
    </recommendedName>
</protein>
<feature type="domain" description="KIB1-4 beta-propeller" evidence="1">
    <location>
        <begin position="937"/>
        <end position="1007"/>
    </location>
</feature>
<keyword evidence="3" id="KW-1185">Reference proteome</keyword>
<dbReference type="Gene3D" id="1.20.1280.50">
    <property type="match status" value="1"/>
</dbReference>
<reference evidence="3" key="1">
    <citation type="journal article" date="2015" name="Nat. Plants">
        <title>Genome expansion of Arabis alpina linked with retrotransposition and reduced symmetric DNA methylation.</title>
        <authorList>
            <person name="Willing E.M."/>
            <person name="Rawat V."/>
            <person name="Mandakova T."/>
            <person name="Maumus F."/>
            <person name="James G.V."/>
            <person name="Nordstroem K.J."/>
            <person name="Becker C."/>
            <person name="Warthmann N."/>
            <person name="Chica C."/>
            <person name="Szarzynska B."/>
            <person name="Zytnicki M."/>
            <person name="Albani M.C."/>
            <person name="Kiefer C."/>
            <person name="Bergonzi S."/>
            <person name="Castaings L."/>
            <person name="Mateos J.L."/>
            <person name="Berns M.C."/>
            <person name="Bujdoso N."/>
            <person name="Piofczyk T."/>
            <person name="de Lorenzo L."/>
            <person name="Barrero-Sicilia C."/>
            <person name="Mateos I."/>
            <person name="Piednoel M."/>
            <person name="Hagmann J."/>
            <person name="Chen-Min-Tao R."/>
            <person name="Iglesias-Fernandez R."/>
            <person name="Schuster S.C."/>
            <person name="Alonso-Blanco C."/>
            <person name="Roudier F."/>
            <person name="Carbonero P."/>
            <person name="Paz-Ares J."/>
            <person name="Davis S.J."/>
            <person name="Pecinka A."/>
            <person name="Quesneville H."/>
            <person name="Colot V."/>
            <person name="Lysak M.A."/>
            <person name="Weigel D."/>
            <person name="Coupland G."/>
            <person name="Schneeberger K."/>
        </authorList>
    </citation>
    <scope>NUCLEOTIDE SEQUENCE [LARGE SCALE GENOMIC DNA]</scope>
    <source>
        <strain evidence="3">cv. Pajares</strain>
    </source>
</reference>
<dbReference type="InterPro" id="IPR005174">
    <property type="entry name" value="KIB1-4_b-propeller"/>
</dbReference>
<gene>
    <name evidence="2" type="ordered locus">AALP_Aa6g266900</name>
</gene>
<dbReference type="Proteomes" id="UP000029120">
    <property type="component" value="Chromosome 6"/>
</dbReference>
<dbReference type="PANTHER" id="PTHR47123">
    <property type="entry name" value="F-BOX PROTEIN SKIP23"/>
    <property type="match status" value="1"/>
</dbReference>
<evidence type="ECO:0000259" key="1">
    <source>
        <dbReference type="Pfam" id="PF03478"/>
    </source>
</evidence>